<dbReference type="Pfam" id="PF25171">
    <property type="entry name" value="Beta-prop_WDR36-Utp21_1st"/>
    <property type="match status" value="1"/>
</dbReference>
<dbReference type="InterPro" id="IPR015943">
    <property type="entry name" value="WD40/YVTN_repeat-like_dom_sf"/>
</dbReference>
<accession>A0AAF0F2I0</accession>
<feature type="domain" description="WDR36/Utp21 N-terminal" evidence="3">
    <location>
        <begin position="62"/>
        <end position="342"/>
    </location>
</feature>
<dbReference type="AlphaFoldDB" id="A0AAF0F2I0"/>
<feature type="repeat" description="WD" evidence="1">
    <location>
        <begin position="185"/>
        <end position="207"/>
    </location>
</feature>
<dbReference type="SUPFAM" id="SSF50978">
    <property type="entry name" value="WD40 repeat-like"/>
    <property type="match status" value="1"/>
</dbReference>
<keyword evidence="1" id="KW-0853">WD repeat</keyword>
<evidence type="ECO:0000313" key="4">
    <source>
        <dbReference type="EMBL" id="WFD41676.1"/>
    </source>
</evidence>
<dbReference type="InterPro" id="IPR011047">
    <property type="entry name" value="Quinoprotein_ADH-like_sf"/>
</dbReference>
<dbReference type="InterPro" id="IPR007319">
    <property type="entry name" value="WDR36/Utp21_C"/>
</dbReference>
<dbReference type="PANTHER" id="PTHR22840:SF12">
    <property type="entry name" value="WD REPEAT-CONTAINING PROTEIN 36"/>
    <property type="match status" value="1"/>
</dbReference>
<dbReference type="GO" id="GO:0006364">
    <property type="term" value="P:rRNA processing"/>
    <property type="evidence" value="ECO:0007669"/>
    <property type="project" value="InterPro"/>
</dbReference>
<name>A0AAF0F2I0_9BASI</name>
<dbReference type="PROSITE" id="PS50082">
    <property type="entry name" value="WD_REPEATS_2"/>
    <property type="match status" value="2"/>
</dbReference>
<dbReference type="Pfam" id="PF25168">
    <property type="entry name" value="Beta-prop_WDR36-Utp21_2nd"/>
    <property type="match status" value="1"/>
</dbReference>
<organism evidence="4 5">
    <name type="scientific">Malassezia psittaci</name>
    <dbReference type="NCBI Taxonomy" id="1821823"/>
    <lineage>
        <taxon>Eukaryota</taxon>
        <taxon>Fungi</taxon>
        <taxon>Dikarya</taxon>
        <taxon>Basidiomycota</taxon>
        <taxon>Ustilaginomycotina</taxon>
        <taxon>Malasseziomycetes</taxon>
        <taxon>Malasseziales</taxon>
        <taxon>Malasseziaceae</taxon>
        <taxon>Malassezia</taxon>
    </lineage>
</organism>
<dbReference type="Proteomes" id="UP001214628">
    <property type="component" value="Chromosome 1"/>
</dbReference>
<evidence type="ECO:0000259" key="3">
    <source>
        <dbReference type="Pfam" id="PF25171"/>
    </source>
</evidence>
<dbReference type="GO" id="GO:0034388">
    <property type="term" value="C:Pwp2p-containing subcomplex of 90S preribosome"/>
    <property type="evidence" value="ECO:0007669"/>
    <property type="project" value="TreeGrafter"/>
</dbReference>
<dbReference type="PANTHER" id="PTHR22840">
    <property type="entry name" value="WD REPEAT-CONTAINING PROTEIN 36"/>
    <property type="match status" value="1"/>
</dbReference>
<dbReference type="GO" id="GO:0032040">
    <property type="term" value="C:small-subunit processome"/>
    <property type="evidence" value="ECO:0007669"/>
    <property type="project" value="InterPro"/>
</dbReference>
<evidence type="ECO:0000259" key="2">
    <source>
        <dbReference type="Pfam" id="PF04192"/>
    </source>
</evidence>
<proteinExistence type="predicted"/>
<dbReference type="InterPro" id="IPR036322">
    <property type="entry name" value="WD40_repeat_dom_sf"/>
</dbReference>
<feature type="repeat" description="WD" evidence="1">
    <location>
        <begin position="308"/>
        <end position="339"/>
    </location>
</feature>
<sequence length="940" mass="103172">MVKEREKRAKGDATSRDVSSSLMERTPLYAPFRTIGIVTNGVPFVLQTRFGGKDAQVPDVSIITCVGDAWAMWNADRMTLLFVGPILSHPISSMAASTSPDSLLVAAGPTIHRYIRGRETAKYEAEDNTLLGSILLIGDYLVSLSSDGRKAFVWSLSSCELLQTLNFDGSLASCLVHPATYLNKIVIGCTDGSLQLWNIRTGKRVHAFPPEQILEKTQAGIVHLTQTPAVDVLAIAFADGYVTLFDVRLGHSLFSVRVDGGLGPSCVAFRTDGEAHTMAIATRAGRLVIFDLSGVEQNGVPQLLHSVQHAHEGAIGSVEFVPGQPLMLTSGADNAVKQWFFESPTLPPRVLKYRSGHALPPHIIRYYGDEGRDMLTASRDRSLRCLSIVRDSRSFELSQGAVQSRASKLDLDAASLKVPPISSISYSTTRSRDWDDLLTTQANDRLAHTWTVRDKHMNKSPITLGSKKQNSLGTAACVSACGNFGLIGTSRGRVDMFNMQSHIHRRTFDTGGSAPVTDVVTDAVNSVCVVSTQEALLHFFDFHTAQKIESISIPAPVSALRLNRASNLCAVIGEDLTLSILDLETRRIARKFIGFRGRILDATFSADGRWVVTCSTDSVIRTFDIATAQLVDAFRTSSMATSVTFSPIGDFLATAHVDSVGVHLWANCTQFRSVALRALPFGDPEVEREAIMPTIQGNDLEDLSLSSEVGEPALQRTYTSLPQLKSEQHALLTLTTMPRSRWATLLNLDTIRRRNQPTEAPKKPEKAPFFLDTVHSDTLDSKNHADQPMEQNEISSHRTFTPVAIESAFERRLRVSVEAKDVASLFTYLHTLSAPQLDMTIRELETPSQQTLFLQALALRLKSRCDWEAIEAMLSVFLSVHTESVQSLASVSEPDDEQLTALRQALSTLLIQQQQVSDNVLQTLDYCMGTLSLLRNVPLL</sequence>
<keyword evidence="5" id="KW-1185">Reference proteome</keyword>
<dbReference type="EMBL" id="CP118375">
    <property type="protein sequence ID" value="WFD41676.1"/>
    <property type="molecule type" value="Genomic_DNA"/>
</dbReference>
<dbReference type="PROSITE" id="PS50294">
    <property type="entry name" value="WD_REPEATS_REGION"/>
    <property type="match status" value="1"/>
</dbReference>
<gene>
    <name evidence="4" type="primary">UTP21</name>
    <name evidence="4" type="ORF">MPSI1_000308</name>
</gene>
<feature type="domain" description="WDR36/Utp21 C-terminal" evidence="2">
    <location>
        <begin position="729"/>
        <end position="935"/>
    </location>
</feature>
<protein>
    <submittedName>
        <fullName evidence="4">rRNA-processing protein utp21</fullName>
    </submittedName>
</protein>
<reference evidence="4" key="1">
    <citation type="submission" date="2023-02" db="EMBL/GenBank/DDBJ databases">
        <title>Mating type loci evolution in Malassezia.</title>
        <authorList>
            <person name="Coelho M.A."/>
        </authorList>
    </citation>
    <scope>NUCLEOTIDE SEQUENCE</scope>
    <source>
        <strain evidence="4">CBS 14136</strain>
    </source>
</reference>
<dbReference type="InterPro" id="IPR001680">
    <property type="entry name" value="WD40_rpt"/>
</dbReference>
<dbReference type="Gene3D" id="2.130.10.10">
    <property type="entry name" value="YVTN repeat-like/Quinoprotein amine dehydrogenase"/>
    <property type="match status" value="2"/>
</dbReference>
<evidence type="ECO:0000256" key="1">
    <source>
        <dbReference type="PROSITE-ProRule" id="PRU00221"/>
    </source>
</evidence>
<evidence type="ECO:0000313" key="5">
    <source>
        <dbReference type="Proteomes" id="UP001214628"/>
    </source>
</evidence>
<dbReference type="SMART" id="SM00320">
    <property type="entry name" value="WD40"/>
    <property type="match status" value="8"/>
</dbReference>
<dbReference type="SUPFAM" id="SSF50998">
    <property type="entry name" value="Quinoprotein alcohol dehydrogenase-like"/>
    <property type="match status" value="1"/>
</dbReference>
<dbReference type="InterPro" id="IPR059157">
    <property type="entry name" value="WDR36-Utp21_N"/>
</dbReference>
<dbReference type="Pfam" id="PF04192">
    <property type="entry name" value="Utp21"/>
    <property type="match status" value="1"/>
</dbReference>